<organism evidence="4 5">
    <name type="scientific">Arthrobacter psychrolactophilus</name>
    <dbReference type="NCBI Taxonomy" id="92442"/>
    <lineage>
        <taxon>Bacteria</taxon>
        <taxon>Bacillati</taxon>
        <taxon>Actinomycetota</taxon>
        <taxon>Actinomycetes</taxon>
        <taxon>Micrococcales</taxon>
        <taxon>Micrococcaceae</taxon>
        <taxon>Arthrobacter</taxon>
    </lineage>
</organism>
<accession>A0A2V5JDF0</accession>
<feature type="active site" description="Proton donor/acceptor" evidence="2">
    <location>
        <position position="186"/>
    </location>
</feature>
<feature type="transmembrane region" description="Helical" evidence="3">
    <location>
        <begin position="60"/>
        <end position="85"/>
    </location>
</feature>
<dbReference type="InterPro" id="IPR042003">
    <property type="entry name" value="Sortase_E"/>
</dbReference>
<dbReference type="InterPro" id="IPR005754">
    <property type="entry name" value="Sortase"/>
</dbReference>
<dbReference type="Pfam" id="PF04203">
    <property type="entry name" value="Sortase"/>
    <property type="match status" value="1"/>
</dbReference>
<reference evidence="4 5" key="1">
    <citation type="submission" date="2018-05" db="EMBL/GenBank/DDBJ databases">
        <title>Genetic diversity of glacier-inhabiting Cryobacterium bacteria in China and description of Cryobacterium mengkeensis sp. nov. and Arthrobacter glacialis sp. nov.</title>
        <authorList>
            <person name="Liu Q."/>
            <person name="Xin Y.-H."/>
        </authorList>
    </citation>
    <scope>NUCLEOTIDE SEQUENCE [LARGE SCALE GENOMIC DNA]</scope>
    <source>
        <strain evidence="4 5">B7</strain>
    </source>
</reference>
<keyword evidence="3" id="KW-0472">Membrane</keyword>
<keyword evidence="3" id="KW-0812">Transmembrane</keyword>
<feature type="active site" description="Acyl-thioester intermediate" evidence="2">
    <location>
        <position position="254"/>
    </location>
</feature>
<dbReference type="InterPro" id="IPR023365">
    <property type="entry name" value="Sortase_dom-sf"/>
</dbReference>
<dbReference type="InterPro" id="IPR053465">
    <property type="entry name" value="Sortase_Class_E"/>
</dbReference>
<dbReference type="CDD" id="cd05830">
    <property type="entry name" value="Sortase_E"/>
    <property type="match status" value="1"/>
</dbReference>
<evidence type="ECO:0000256" key="3">
    <source>
        <dbReference type="SAM" id="Phobius"/>
    </source>
</evidence>
<comment type="caution">
    <text evidence="4">The sequence shown here is derived from an EMBL/GenBank/DDBJ whole genome shotgun (WGS) entry which is preliminary data.</text>
</comment>
<sequence>MTLPPIGSQETRVVHSPGHVEKAVGVDELIAGNERVRARRRSSRRKTSAQRPKQGFFRTLVQVFGELLITCGVILLLFVVWELWWTNIEANTAQQAAVSQFAKDFQGPVTPPAADTPSDYGQPIVMAEPTDPSTVFGVVYIPRFGASYSRPLVEGVQQAQLDTLGLGRYDSSTMPGGIGNFAVAGHRQTHGAVLDAIHTLVPGDKIYVQTKDGYYTYVFRNNQIVMPNRGDVLLPVPTQADATPTERFMTMTSCNPRFGAEERLIAYSLMESWQPASAGPPAAIAEQVAANSRG</sequence>
<name>A0A2V5JDF0_9MICC</name>
<dbReference type="OrthoDB" id="5242879at2"/>
<evidence type="ECO:0000313" key="5">
    <source>
        <dbReference type="Proteomes" id="UP000247980"/>
    </source>
</evidence>
<keyword evidence="5" id="KW-1185">Reference proteome</keyword>
<evidence type="ECO:0000313" key="4">
    <source>
        <dbReference type="EMBL" id="PYI37227.1"/>
    </source>
</evidence>
<evidence type="ECO:0000256" key="1">
    <source>
        <dbReference type="ARBA" id="ARBA00022801"/>
    </source>
</evidence>
<dbReference type="GO" id="GO:0016787">
    <property type="term" value="F:hydrolase activity"/>
    <property type="evidence" value="ECO:0007669"/>
    <property type="project" value="UniProtKB-KW"/>
</dbReference>
<dbReference type="RefSeq" id="WP_110486646.1">
    <property type="nucleotide sequence ID" value="NZ_QJVC01000026.1"/>
</dbReference>
<gene>
    <name evidence="4" type="ORF">CVS30_16475</name>
</gene>
<keyword evidence="3" id="KW-1133">Transmembrane helix</keyword>
<dbReference type="Gene3D" id="2.40.260.10">
    <property type="entry name" value="Sortase"/>
    <property type="match status" value="1"/>
</dbReference>
<keyword evidence="1" id="KW-0378">Hydrolase</keyword>
<dbReference type="SUPFAM" id="SSF63817">
    <property type="entry name" value="Sortase"/>
    <property type="match status" value="1"/>
</dbReference>
<dbReference type="AlphaFoldDB" id="A0A2V5JDF0"/>
<dbReference type="Proteomes" id="UP000247980">
    <property type="component" value="Unassembled WGS sequence"/>
</dbReference>
<dbReference type="EMBL" id="QJVC01000026">
    <property type="protein sequence ID" value="PYI37227.1"/>
    <property type="molecule type" value="Genomic_DNA"/>
</dbReference>
<evidence type="ECO:0000256" key="2">
    <source>
        <dbReference type="PIRSR" id="PIRSR605754-1"/>
    </source>
</evidence>
<dbReference type="NCBIfam" id="NF033747">
    <property type="entry name" value="class_E_sortase"/>
    <property type="match status" value="1"/>
</dbReference>
<protein>
    <submittedName>
        <fullName evidence="4">Class E sortase</fullName>
    </submittedName>
</protein>
<proteinExistence type="predicted"/>